<sequence length="474" mass="53380">MSVLPRADAGAYLSERHQELMVLLEQRPDLRGITLDTQDKAVAACVRGYQYRVSAWPIIVSPARIAAFEAFLRRYPALCYKAMQLWLTHDVDAFCNYLNVSPLVHGIVRDARPDWGQMLNRHDVVLTCGVLRLIEVNAGCTIGGWQLGWMAPQFRAILQQAPETAQWALSGRNVMDQMFLSVCQSIVRVRPGRPGNLLFYLSEADAVSERMLAQHYRQTYEKVRPAVIDSGDIFFFSDFSAIDFGLDGSVHYAGNEIDAVLLGIPEEHTETTNASVLLRLVAAHLAGQIVMPDSPLYTIVGNKTLMAMLHEPEVQEMLCDEERKLIELHVPYTVRLAPRRLRWRGQNWELAALLQQRQKEFVLKKSHSRQGRDVFVGRYTDEARWSGLVEELMNEPDWLAQEFCEADVGLGVDDAGQLVNCAFIWGLFDTGHAYGGAFVRGMPIQQTDGVINSAKGAIEFQVLETAARKNKLQF</sequence>
<gene>
    <name evidence="1" type="ORF">GTP44_23465</name>
</gene>
<evidence type="ECO:0008006" key="3">
    <source>
        <dbReference type="Google" id="ProtNLM"/>
    </source>
</evidence>
<protein>
    <recommendedName>
        <fullName evidence="3">Circularly permuted type 2 ATP-grasp protein</fullName>
    </recommendedName>
</protein>
<organism evidence="1 2">
    <name type="scientific">Duganella lactea</name>
    <dbReference type="NCBI Taxonomy" id="2692173"/>
    <lineage>
        <taxon>Bacteria</taxon>
        <taxon>Pseudomonadati</taxon>
        <taxon>Pseudomonadota</taxon>
        <taxon>Betaproteobacteria</taxon>
        <taxon>Burkholderiales</taxon>
        <taxon>Oxalobacteraceae</taxon>
        <taxon>Telluria group</taxon>
        <taxon>Duganella</taxon>
    </lineage>
</organism>
<accession>A0A6L8MS46</accession>
<dbReference type="EMBL" id="WWCP01000042">
    <property type="protein sequence ID" value="MYM84893.1"/>
    <property type="molecule type" value="Genomic_DNA"/>
</dbReference>
<dbReference type="SUPFAM" id="SSF56059">
    <property type="entry name" value="Glutathione synthetase ATP-binding domain-like"/>
    <property type="match status" value="1"/>
</dbReference>
<proteinExistence type="predicted"/>
<reference evidence="1 2" key="1">
    <citation type="submission" date="2019-12" db="EMBL/GenBank/DDBJ databases">
        <title>Novel species isolated from a subtropical stream in China.</title>
        <authorList>
            <person name="Lu H."/>
        </authorList>
    </citation>
    <scope>NUCLEOTIDE SEQUENCE [LARGE SCALE GENOMIC DNA]</scope>
    <source>
        <strain evidence="1 2">FT50W</strain>
    </source>
</reference>
<evidence type="ECO:0000313" key="2">
    <source>
        <dbReference type="Proteomes" id="UP000474565"/>
    </source>
</evidence>
<name>A0A6L8MS46_9BURK</name>
<evidence type="ECO:0000313" key="1">
    <source>
        <dbReference type="EMBL" id="MYM84893.1"/>
    </source>
</evidence>
<comment type="caution">
    <text evidence="1">The sequence shown here is derived from an EMBL/GenBank/DDBJ whole genome shotgun (WGS) entry which is preliminary data.</text>
</comment>
<dbReference type="RefSeq" id="WP_161021304.1">
    <property type="nucleotide sequence ID" value="NZ_WWCP01000042.1"/>
</dbReference>
<dbReference type="Proteomes" id="UP000474565">
    <property type="component" value="Unassembled WGS sequence"/>
</dbReference>
<dbReference type="AlphaFoldDB" id="A0A6L8MS46"/>